<dbReference type="GO" id="GO:0016491">
    <property type="term" value="F:oxidoreductase activity"/>
    <property type="evidence" value="ECO:0007669"/>
    <property type="project" value="TreeGrafter"/>
</dbReference>
<reference evidence="2" key="1">
    <citation type="submission" date="2024-05" db="EMBL/GenBank/DDBJ databases">
        <title>Planctomycetes of the genus Singulisphaera possess chitinolytic capabilities.</title>
        <authorList>
            <person name="Ivanova A."/>
        </authorList>
    </citation>
    <scope>NUCLEOTIDE SEQUENCE</scope>
    <source>
        <strain evidence="2">Ch08T</strain>
    </source>
</reference>
<dbReference type="PANTHER" id="PTHR12697:SF5">
    <property type="entry name" value="DEOXYHYPUSINE HYDROXYLASE"/>
    <property type="match status" value="1"/>
</dbReference>
<sequence length="347" mass="37506">MSGTAEAPEQLRARSRLVFRVRSMMLLVLAVAMLLWGRKEWERRRAVDALTGRLPRGVLVGVDGNGVLLDGNGNALRQTVRDVRVLRAEPLAVSALRSTLRLDQLDRDPSADLAAMRVYQSSKATMAALDWLGSDAGPAVPELIQILEGSYSSHLRAMAARTLARIGGHNPRVIEALIRALAYRPRDGVSPATITSAAAAALGGLPREVDRTAAVPPLSRLLKHPDPIARVWAAQTLGAVGPDARAAVSILVEALEDECAPVRAEAVNALGEIATDQLKPRTDPLHAELVPVLTPLLGDEDAYVQELTRMVLRRFRSLAEVQSRRERLEALIAAEHAGLRPGITPER</sequence>
<dbReference type="InterPro" id="IPR011989">
    <property type="entry name" value="ARM-like"/>
</dbReference>
<dbReference type="PANTHER" id="PTHR12697">
    <property type="entry name" value="PBS LYASE HEAT-LIKE PROTEIN"/>
    <property type="match status" value="1"/>
</dbReference>
<dbReference type="InterPro" id="IPR004155">
    <property type="entry name" value="PBS_lyase_HEAT"/>
</dbReference>
<keyword evidence="1" id="KW-0472">Membrane</keyword>
<evidence type="ECO:0000313" key="2">
    <source>
        <dbReference type="EMBL" id="XBH07006.1"/>
    </source>
</evidence>
<protein>
    <submittedName>
        <fullName evidence="2">HEAT repeat domain-containing protein</fullName>
    </submittedName>
</protein>
<dbReference type="EMBL" id="CP155447">
    <property type="protein sequence ID" value="XBH07006.1"/>
    <property type="molecule type" value="Genomic_DNA"/>
</dbReference>
<organism evidence="2">
    <name type="scientific">Singulisphaera sp. Ch08</name>
    <dbReference type="NCBI Taxonomy" id="3120278"/>
    <lineage>
        <taxon>Bacteria</taxon>
        <taxon>Pseudomonadati</taxon>
        <taxon>Planctomycetota</taxon>
        <taxon>Planctomycetia</taxon>
        <taxon>Isosphaerales</taxon>
        <taxon>Isosphaeraceae</taxon>
        <taxon>Singulisphaera</taxon>
    </lineage>
</organism>
<evidence type="ECO:0000256" key="1">
    <source>
        <dbReference type="SAM" id="Phobius"/>
    </source>
</evidence>
<dbReference type="Pfam" id="PF13646">
    <property type="entry name" value="HEAT_2"/>
    <property type="match status" value="2"/>
</dbReference>
<name>A0AAU7CQU1_9BACT</name>
<dbReference type="SUPFAM" id="SSF48371">
    <property type="entry name" value="ARM repeat"/>
    <property type="match status" value="1"/>
</dbReference>
<dbReference type="AlphaFoldDB" id="A0AAU7CQU1"/>
<dbReference type="RefSeq" id="WP_406699851.1">
    <property type="nucleotide sequence ID" value="NZ_CP155447.1"/>
</dbReference>
<proteinExistence type="predicted"/>
<keyword evidence="1" id="KW-1133">Transmembrane helix</keyword>
<accession>A0AAU7CQU1</accession>
<dbReference type="Gene3D" id="1.25.10.10">
    <property type="entry name" value="Leucine-rich Repeat Variant"/>
    <property type="match status" value="2"/>
</dbReference>
<feature type="transmembrane region" description="Helical" evidence="1">
    <location>
        <begin position="17"/>
        <end position="36"/>
    </location>
</feature>
<gene>
    <name evidence="2" type="ORF">V5E97_13480</name>
</gene>
<dbReference type="InterPro" id="IPR016024">
    <property type="entry name" value="ARM-type_fold"/>
</dbReference>
<dbReference type="SMART" id="SM00567">
    <property type="entry name" value="EZ_HEAT"/>
    <property type="match status" value="4"/>
</dbReference>
<keyword evidence="1" id="KW-0812">Transmembrane</keyword>